<dbReference type="PROSITE" id="PS50850">
    <property type="entry name" value="MFS"/>
    <property type="match status" value="1"/>
</dbReference>
<dbReference type="RefSeq" id="WP_101575225.1">
    <property type="nucleotide sequence ID" value="NZ_PGVA01000001.1"/>
</dbReference>
<comment type="subcellular location">
    <subcellularLocation>
        <location evidence="1">Cell membrane</location>
        <topology evidence="1">Multi-pass membrane protein</topology>
    </subcellularLocation>
</comment>
<evidence type="ECO:0000256" key="3">
    <source>
        <dbReference type="ARBA" id="ARBA00022475"/>
    </source>
</evidence>
<evidence type="ECO:0000313" key="12">
    <source>
        <dbReference type="Proteomes" id="UP000235114"/>
    </source>
</evidence>
<dbReference type="Gene3D" id="1.20.1250.20">
    <property type="entry name" value="MFS general substrate transporter like domains"/>
    <property type="match status" value="1"/>
</dbReference>
<gene>
    <name evidence="9" type="ORF">CU635_00550</name>
    <name evidence="10" type="ORF">CVD25_17955</name>
</gene>
<dbReference type="Proteomes" id="UP000235114">
    <property type="component" value="Unassembled WGS sequence"/>
</dbReference>
<dbReference type="InterPro" id="IPR011701">
    <property type="entry name" value="MFS"/>
</dbReference>
<evidence type="ECO:0000256" key="4">
    <source>
        <dbReference type="ARBA" id="ARBA00022692"/>
    </source>
</evidence>
<keyword evidence="4 7" id="KW-0812">Transmembrane</keyword>
<evidence type="ECO:0000256" key="1">
    <source>
        <dbReference type="ARBA" id="ARBA00004651"/>
    </source>
</evidence>
<feature type="transmembrane region" description="Helical" evidence="7">
    <location>
        <begin position="90"/>
        <end position="109"/>
    </location>
</feature>
<evidence type="ECO:0000256" key="5">
    <source>
        <dbReference type="ARBA" id="ARBA00022989"/>
    </source>
</evidence>
<feature type="transmembrane region" description="Helical" evidence="7">
    <location>
        <begin position="121"/>
        <end position="144"/>
    </location>
</feature>
<keyword evidence="2" id="KW-0813">Transport</keyword>
<reference evidence="9 11" key="1">
    <citation type="submission" date="2017-11" db="EMBL/GenBank/DDBJ databases">
        <title>Comparitive Functional Genomics of Dry Heat Resistant strains isolated from the Viking Spacecraft.</title>
        <authorList>
            <person name="Seuylemezian A."/>
            <person name="Cooper K."/>
            <person name="Vaishampayan P."/>
        </authorList>
    </citation>
    <scope>NUCLEOTIDE SEQUENCE [LARGE SCALE GENOMIC DNA]</scope>
    <source>
        <strain evidence="9 11">M4.6</strain>
    </source>
</reference>
<dbReference type="GO" id="GO:0005886">
    <property type="term" value="C:plasma membrane"/>
    <property type="evidence" value="ECO:0007669"/>
    <property type="project" value="UniProtKB-SubCell"/>
</dbReference>
<keyword evidence="6 7" id="KW-0472">Membrane</keyword>
<dbReference type="EMBL" id="PGVA01000001">
    <property type="protein sequence ID" value="PLR86815.1"/>
    <property type="molecule type" value="Genomic_DNA"/>
</dbReference>
<name>A0A2N5GSR9_9BACI</name>
<evidence type="ECO:0000313" key="9">
    <source>
        <dbReference type="EMBL" id="PLR86815.1"/>
    </source>
</evidence>
<feature type="transmembrane region" description="Helical" evidence="7">
    <location>
        <begin position="235"/>
        <end position="259"/>
    </location>
</feature>
<evidence type="ECO:0000256" key="7">
    <source>
        <dbReference type="SAM" id="Phobius"/>
    </source>
</evidence>
<evidence type="ECO:0000256" key="6">
    <source>
        <dbReference type="ARBA" id="ARBA00023136"/>
    </source>
</evidence>
<comment type="caution">
    <text evidence="9">The sequence shown here is derived from an EMBL/GenBank/DDBJ whole genome shotgun (WGS) entry which is preliminary data.</text>
</comment>
<dbReference type="PANTHER" id="PTHR23513:SF6">
    <property type="entry name" value="MAJOR FACILITATOR SUPERFAMILY ASSOCIATED DOMAIN-CONTAINING PROTEIN"/>
    <property type="match status" value="1"/>
</dbReference>
<dbReference type="GO" id="GO:0022857">
    <property type="term" value="F:transmembrane transporter activity"/>
    <property type="evidence" value="ECO:0007669"/>
    <property type="project" value="InterPro"/>
</dbReference>
<feature type="transmembrane region" description="Helical" evidence="7">
    <location>
        <begin position="156"/>
        <end position="178"/>
    </location>
</feature>
<evidence type="ECO:0000259" key="8">
    <source>
        <dbReference type="PROSITE" id="PS50850"/>
    </source>
</evidence>
<feature type="transmembrane region" description="Helical" evidence="7">
    <location>
        <begin position="27"/>
        <end position="49"/>
    </location>
</feature>
<dbReference type="CDD" id="cd06173">
    <property type="entry name" value="MFS_MefA_like"/>
    <property type="match status" value="1"/>
</dbReference>
<keyword evidence="3" id="KW-1003">Cell membrane</keyword>
<evidence type="ECO:0000313" key="10">
    <source>
        <dbReference type="EMBL" id="PLR92724.1"/>
    </source>
</evidence>
<dbReference type="EMBL" id="PGVD01000056">
    <property type="protein sequence ID" value="PLR92724.1"/>
    <property type="molecule type" value="Genomic_DNA"/>
</dbReference>
<feature type="transmembrane region" description="Helical" evidence="7">
    <location>
        <begin position="184"/>
        <end position="203"/>
    </location>
</feature>
<dbReference type="Pfam" id="PF07690">
    <property type="entry name" value="MFS_1"/>
    <property type="match status" value="1"/>
</dbReference>
<feature type="domain" description="Major facilitator superfamily (MFS) profile" evidence="8">
    <location>
        <begin position="23"/>
        <end position="310"/>
    </location>
</feature>
<proteinExistence type="predicted"/>
<dbReference type="AlphaFoldDB" id="A0A2N5GSR9"/>
<protein>
    <recommendedName>
        <fullName evidence="8">Major facilitator superfamily (MFS) profile domain-containing protein</fullName>
    </recommendedName>
</protein>
<evidence type="ECO:0000313" key="11">
    <source>
        <dbReference type="Proteomes" id="UP000234951"/>
    </source>
</evidence>
<dbReference type="SUPFAM" id="SSF103473">
    <property type="entry name" value="MFS general substrate transporter"/>
    <property type="match status" value="1"/>
</dbReference>
<keyword evidence="5 7" id="KW-1133">Transmembrane helix</keyword>
<feature type="transmembrane region" description="Helical" evidence="7">
    <location>
        <begin position="271"/>
        <end position="289"/>
    </location>
</feature>
<dbReference type="InterPro" id="IPR036259">
    <property type="entry name" value="MFS_trans_sf"/>
</dbReference>
<sequence length="310" mass="34603">MESRLIKENNIHNNTLSLWKNRFFLKLWIGDIISLFTFHIFTLSLPIMIYEMTKSTFAMSAMRAIEFLPSLLLGVVIGTLVDRYNRKKMLISGVAIQIISLGLMFLFLLNENLSIWHLYRLGFLLFSSGYVFGTAYTTILPLLISKEQLTSANAKISFSTTFVNMIGPAIAGFLLLSISFSQGVLITLGGLVILLLFIIRIEIPEGRNRVKGLETSKFIEEILEGWKQLIGTKTLMAATLMVLFGNIAAASSGAVLIFYALDNLNIGSNRLGLVFTGITIGAFIAALFAKKTKDKMNRGSQFFKITYYCN</sequence>
<reference evidence="10 12" key="2">
    <citation type="submission" date="2017-12" db="EMBL/GenBank/DDBJ databases">
        <title>Comparative Functional Genomics of Dry Heat Resistant strains isolated from the Viking Spacecraft.</title>
        <authorList>
            <person name="Seuylemezian A."/>
            <person name="Cooper K."/>
            <person name="Vaishampayan P."/>
        </authorList>
    </citation>
    <scope>NUCLEOTIDE SEQUENCE [LARGE SCALE GENOMIC DNA]</scope>
    <source>
        <strain evidence="10 12">ATCC 29669</strain>
    </source>
</reference>
<organism evidence="9 11">
    <name type="scientific">Bacillus canaveralius</name>
    <dbReference type="NCBI Taxonomy" id="1403243"/>
    <lineage>
        <taxon>Bacteria</taxon>
        <taxon>Bacillati</taxon>
        <taxon>Bacillota</taxon>
        <taxon>Bacilli</taxon>
        <taxon>Bacillales</taxon>
        <taxon>Bacillaceae</taxon>
        <taxon>Bacillus</taxon>
    </lineage>
</organism>
<dbReference type="PANTHER" id="PTHR23513">
    <property type="entry name" value="INTEGRAL MEMBRANE EFFLUX PROTEIN-RELATED"/>
    <property type="match status" value="1"/>
</dbReference>
<dbReference type="OrthoDB" id="2276409at2"/>
<dbReference type="InterPro" id="IPR020846">
    <property type="entry name" value="MFS_dom"/>
</dbReference>
<feature type="transmembrane region" description="Helical" evidence="7">
    <location>
        <begin position="61"/>
        <end position="81"/>
    </location>
</feature>
<accession>A0A2N5GSR9</accession>
<evidence type="ECO:0000256" key="2">
    <source>
        <dbReference type="ARBA" id="ARBA00022448"/>
    </source>
</evidence>
<keyword evidence="12" id="KW-1185">Reference proteome</keyword>
<dbReference type="Proteomes" id="UP000234951">
    <property type="component" value="Unassembled WGS sequence"/>
</dbReference>